<dbReference type="PANTHER" id="PTHR36917">
    <property type="entry name" value="INTRACELLULAR SEPTATION PROTEIN A-RELATED"/>
    <property type="match status" value="1"/>
</dbReference>
<evidence type="ECO:0000313" key="7">
    <source>
        <dbReference type="EMBL" id="AHF01283.1"/>
    </source>
</evidence>
<dbReference type="GO" id="GO:0005886">
    <property type="term" value="C:plasma membrane"/>
    <property type="evidence" value="ECO:0007669"/>
    <property type="project" value="UniProtKB-SubCell"/>
</dbReference>
<protein>
    <recommendedName>
        <fullName evidence="5">Inner membrane-spanning protein YciB</fullName>
    </recommendedName>
</protein>
<evidence type="ECO:0000313" key="8">
    <source>
        <dbReference type="Proteomes" id="UP000005380"/>
    </source>
</evidence>
<keyword evidence="5" id="KW-0997">Cell inner membrane</keyword>
<keyword evidence="2 5" id="KW-0812">Transmembrane</keyword>
<feature type="transmembrane region" description="Helical" evidence="5">
    <location>
        <begin position="80"/>
        <end position="96"/>
    </location>
</feature>
<feature type="transmembrane region" description="Helical" evidence="5">
    <location>
        <begin position="20"/>
        <end position="42"/>
    </location>
</feature>
<proteinExistence type="inferred from homology"/>
<dbReference type="KEGG" id="tao:THIAE_05290"/>
<dbReference type="InterPro" id="IPR006008">
    <property type="entry name" value="YciB"/>
</dbReference>
<evidence type="ECO:0000256" key="4">
    <source>
        <dbReference type="ARBA" id="ARBA00023136"/>
    </source>
</evidence>
<evidence type="ECO:0000256" key="6">
    <source>
        <dbReference type="SAM" id="MobiDB-lite"/>
    </source>
</evidence>
<keyword evidence="8" id="KW-1185">Reference proteome</keyword>
<evidence type="ECO:0000256" key="2">
    <source>
        <dbReference type="ARBA" id="ARBA00022692"/>
    </source>
</evidence>
<dbReference type="InParanoid" id="W0DVI4"/>
<dbReference type="RefSeq" id="WP_006460349.1">
    <property type="nucleotide sequence ID" value="NZ_CP007030.1"/>
</dbReference>
<feature type="transmembrane region" description="Helical" evidence="5">
    <location>
        <begin position="49"/>
        <end position="68"/>
    </location>
</feature>
<dbReference type="OrthoDB" id="9788219at2"/>
<keyword evidence="3 5" id="KW-1133">Transmembrane helix</keyword>
<evidence type="ECO:0000256" key="3">
    <source>
        <dbReference type="ARBA" id="ARBA00022989"/>
    </source>
</evidence>
<sequence length="200" mass="23141">MKILFDLFPVILFFIAYKMYDIYIATAVAIVATIMQVGYLYARYRKVEKIHLITLALIVILGGATILLQDEAFIAWKPTIVNWGFAAVFLASHYMFGNKPIVRRMMEGLIQMPDQVWMRLSYMWIAFFVFSGVINLWVYYNFSLDAWVNFKLFGLMGLTFAFILIQGLYISRYTQQDETENTPVEANSADTTQTADIKKD</sequence>
<keyword evidence="1 5" id="KW-1003">Cell membrane</keyword>
<dbReference type="HOGENOM" id="CLU_089554_2_0_6"/>
<evidence type="ECO:0000256" key="5">
    <source>
        <dbReference type="HAMAP-Rule" id="MF_00189"/>
    </source>
</evidence>
<dbReference type="NCBIfam" id="NF001325">
    <property type="entry name" value="PRK00259.1-3"/>
    <property type="match status" value="1"/>
</dbReference>
<gene>
    <name evidence="5" type="primary">yciB</name>
    <name evidence="7" type="ORF">THIAE_05290</name>
</gene>
<feature type="region of interest" description="Disordered" evidence="6">
    <location>
        <begin position="180"/>
        <end position="200"/>
    </location>
</feature>
<dbReference type="Pfam" id="PF04279">
    <property type="entry name" value="IspA"/>
    <property type="match status" value="1"/>
</dbReference>
<reference evidence="7 8" key="1">
    <citation type="submission" date="2013-12" db="EMBL/GenBank/DDBJ databases">
        <authorList>
            <consortium name="DOE Joint Genome Institute"/>
            <person name="Kappler U."/>
            <person name="Huntemann M."/>
            <person name="Han J."/>
            <person name="Chen A."/>
            <person name="Kyrpides N."/>
            <person name="Mavromatis K."/>
            <person name="Markowitz V."/>
            <person name="Palaniappan K."/>
            <person name="Ivanova N."/>
            <person name="Schaumberg A."/>
            <person name="Pati A."/>
            <person name="Liolios K."/>
            <person name="Nordberg H.P."/>
            <person name="Cantor M.N."/>
            <person name="Hua S.X."/>
            <person name="Woyke T."/>
        </authorList>
    </citation>
    <scope>NUCLEOTIDE SEQUENCE [LARGE SCALE GENOMIC DNA]</scope>
    <source>
        <strain evidence="8">AL2</strain>
    </source>
</reference>
<dbReference type="STRING" id="717772.THIAE_05290"/>
<dbReference type="HAMAP" id="MF_00189">
    <property type="entry name" value="YciB"/>
    <property type="match status" value="1"/>
</dbReference>
<accession>W0DVI4</accession>
<dbReference type="Proteomes" id="UP000005380">
    <property type="component" value="Chromosome"/>
</dbReference>
<dbReference type="NCBIfam" id="TIGR00997">
    <property type="entry name" value="ispZ"/>
    <property type="match status" value="1"/>
</dbReference>
<dbReference type="PANTHER" id="PTHR36917:SF1">
    <property type="entry name" value="INNER MEMBRANE-SPANNING PROTEIN YCIB"/>
    <property type="match status" value="1"/>
</dbReference>
<name>W0DVI4_9GAMM</name>
<dbReference type="AlphaFoldDB" id="W0DVI4"/>
<keyword evidence="4 5" id="KW-0472">Membrane</keyword>
<feature type="transmembrane region" description="Helical" evidence="5">
    <location>
        <begin position="116"/>
        <end position="140"/>
    </location>
</feature>
<dbReference type="EMBL" id="CP007030">
    <property type="protein sequence ID" value="AHF01283.1"/>
    <property type="molecule type" value="Genomic_DNA"/>
</dbReference>
<comment type="subcellular location">
    <subcellularLocation>
        <location evidence="5">Cell inner membrane</location>
        <topology evidence="5">Multi-pass membrane protein</topology>
    </subcellularLocation>
</comment>
<organism evidence="7 8">
    <name type="scientific">Thiomicrospira aerophila AL3</name>
    <dbReference type="NCBI Taxonomy" id="717772"/>
    <lineage>
        <taxon>Bacteria</taxon>
        <taxon>Pseudomonadati</taxon>
        <taxon>Pseudomonadota</taxon>
        <taxon>Gammaproteobacteria</taxon>
        <taxon>Thiotrichales</taxon>
        <taxon>Piscirickettsiaceae</taxon>
        <taxon>Thiomicrospira</taxon>
    </lineage>
</organism>
<comment type="function">
    <text evidence="5">Plays a role in cell envelope biogenesis, maintenance of cell envelope integrity and membrane homeostasis.</text>
</comment>
<feature type="transmembrane region" description="Helical" evidence="5">
    <location>
        <begin position="152"/>
        <end position="170"/>
    </location>
</feature>
<dbReference type="eggNOG" id="COG2917">
    <property type="taxonomic scope" value="Bacteria"/>
</dbReference>
<comment type="similarity">
    <text evidence="5">Belongs to the YciB family.</text>
</comment>
<evidence type="ECO:0000256" key="1">
    <source>
        <dbReference type="ARBA" id="ARBA00022475"/>
    </source>
</evidence>
<dbReference type="FunCoup" id="W0DVI4">
    <property type="interactions" value="76"/>
</dbReference>